<dbReference type="PANTHER" id="PTHR12835">
    <property type="entry name" value="BIOTIN PROTEIN LIGASE"/>
    <property type="match status" value="1"/>
</dbReference>
<keyword evidence="2" id="KW-0092">Biotin</keyword>
<evidence type="ECO:0000313" key="7">
    <source>
        <dbReference type="Proteomes" id="UP001367771"/>
    </source>
</evidence>
<keyword evidence="7" id="KW-1185">Reference proteome</keyword>
<sequence>MTIRTVAATGSTNADMLLLARDGAAEGLWLRADRQTDGKGRLGRAWVSEPGNLYASTLVRLSHDDPPPATLALVAAVALHEAVGAVLPVGGPAATLKWPNDLLIGEAKLSGILLERSGDAVVVGIGVNLAHHPDLADRPTTSLAAQGAPVAAAVFAEELAEVFARWLAIWRGQGMAPVRDGWLAAAHPVGTPLHVRLPDGSSRDGLFAGLEADGALILHLASGQRHVIHAADVSVLKD</sequence>
<proteinExistence type="predicted"/>
<dbReference type="EMBL" id="JBBBDM010000002">
    <property type="protein sequence ID" value="MEI5686841.1"/>
    <property type="molecule type" value="Genomic_DNA"/>
</dbReference>
<dbReference type="RefSeq" id="WP_336544838.1">
    <property type="nucleotide sequence ID" value="NZ_JBBBDM010000002.1"/>
</dbReference>
<evidence type="ECO:0000259" key="5">
    <source>
        <dbReference type="PROSITE" id="PS51733"/>
    </source>
</evidence>
<reference evidence="6 7" key="1">
    <citation type="journal article" date="2013" name="Int. J. Syst. Evol. Microbiol.">
        <title>Sphingomonas kyungheensis sp. nov., a bacterium with ginsenoside-converting activity isolated from soil of a ginseng field.</title>
        <authorList>
            <person name="Son H.M."/>
            <person name="Yang J.E."/>
            <person name="Park Y."/>
            <person name="Han C.K."/>
            <person name="Kim S.G."/>
            <person name="Kook M."/>
            <person name="Yi T.H."/>
        </authorList>
    </citation>
    <scope>NUCLEOTIDE SEQUENCE [LARGE SCALE GENOMIC DNA]</scope>
    <source>
        <strain evidence="6 7">LMG 26582</strain>
    </source>
</reference>
<comment type="catalytic activity">
    <reaction evidence="4">
        <text>biotin + L-lysyl-[protein] + ATP = N(6)-biotinyl-L-lysyl-[protein] + AMP + diphosphate + H(+)</text>
        <dbReference type="Rhea" id="RHEA:11756"/>
        <dbReference type="Rhea" id="RHEA-COMP:9752"/>
        <dbReference type="Rhea" id="RHEA-COMP:10505"/>
        <dbReference type="ChEBI" id="CHEBI:15378"/>
        <dbReference type="ChEBI" id="CHEBI:29969"/>
        <dbReference type="ChEBI" id="CHEBI:30616"/>
        <dbReference type="ChEBI" id="CHEBI:33019"/>
        <dbReference type="ChEBI" id="CHEBI:57586"/>
        <dbReference type="ChEBI" id="CHEBI:83144"/>
        <dbReference type="ChEBI" id="CHEBI:456215"/>
        <dbReference type="EC" id="6.3.4.15"/>
    </reaction>
</comment>
<dbReference type="EC" id="6.3.4.15" evidence="3"/>
<keyword evidence="1 6" id="KW-0436">Ligase</keyword>
<gene>
    <name evidence="6" type="ORF">V8201_07085</name>
</gene>
<evidence type="ECO:0000256" key="4">
    <source>
        <dbReference type="ARBA" id="ARBA00047846"/>
    </source>
</evidence>
<dbReference type="Pfam" id="PF03099">
    <property type="entry name" value="BPL_LplA_LipB"/>
    <property type="match status" value="1"/>
</dbReference>
<comment type="caution">
    <text evidence="6">The sequence shown here is derived from an EMBL/GenBank/DDBJ whole genome shotgun (WGS) entry which is preliminary data.</text>
</comment>
<dbReference type="GO" id="GO:0004077">
    <property type="term" value="F:biotin--[biotin carboxyl-carrier protein] ligase activity"/>
    <property type="evidence" value="ECO:0007669"/>
    <property type="project" value="UniProtKB-EC"/>
</dbReference>
<dbReference type="NCBIfam" id="TIGR00121">
    <property type="entry name" value="birA_ligase"/>
    <property type="match status" value="1"/>
</dbReference>
<dbReference type="InterPro" id="IPR004408">
    <property type="entry name" value="Biotin_CoA_COase_ligase"/>
</dbReference>
<name>A0ABU8H1J1_9SPHN</name>
<dbReference type="InterPro" id="IPR003142">
    <property type="entry name" value="BPL_C"/>
</dbReference>
<dbReference type="SUPFAM" id="SSF55681">
    <property type="entry name" value="Class II aaRS and biotin synthetases"/>
    <property type="match status" value="1"/>
</dbReference>
<dbReference type="Proteomes" id="UP001367771">
    <property type="component" value="Unassembled WGS sequence"/>
</dbReference>
<evidence type="ECO:0000256" key="2">
    <source>
        <dbReference type="ARBA" id="ARBA00023267"/>
    </source>
</evidence>
<dbReference type="PROSITE" id="PS51733">
    <property type="entry name" value="BPL_LPL_CATALYTIC"/>
    <property type="match status" value="1"/>
</dbReference>
<evidence type="ECO:0000313" key="6">
    <source>
        <dbReference type="EMBL" id="MEI5686841.1"/>
    </source>
</evidence>
<dbReference type="InterPro" id="IPR045864">
    <property type="entry name" value="aa-tRNA-synth_II/BPL/LPL"/>
</dbReference>
<feature type="domain" description="BPL/LPL catalytic" evidence="5">
    <location>
        <begin position="1"/>
        <end position="171"/>
    </location>
</feature>
<protein>
    <recommendedName>
        <fullName evidence="3">biotin--[biotin carboxyl-carrier protein] ligase</fullName>
        <ecNumber evidence="3">6.3.4.15</ecNumber>
    </recommendedName>
</protein>
<dbReference type="Gene3D" id="2.30.30.100">
    <property type="match status" value="1"/>
</dbReference>
<evidence type="ECO:0000256" key="1">
    <source>
        <dbReference type="ARBA" id="ARBA00022598"/>
    </source>
</evidence>
<dbReference type="Pfam" id="PF02237">
    <property type="entry name" value="BPL_C"/>
    <property type="match status" value="1"/>
</dbReference>
<accession>A0ABU8H1J1</accession>
<organism evidence="6 7">
    <name type="scientific">Sphingomonas kyungheensis</name>
    <dbReference type="NCBI Taxonomy" id="1069987"/>
    <lineage>
        <taxon>Bacteria</taxon>
        <taxon>Pseudomonadati</taxon>
        <taxon>Pseudomonadota</taxon>
        <taxon>Alphaproteobacteria</taxon>
        <taxon>Sphingomonadales</taxon>
        <taxon>Sphingomonadaceae</taxon>
        <taxon>Sphingomonas</taxon>
    </lineage>
</organism>
<dbReference type="CDD" id="cd16442">
    <property type="entry name" value="BPL"/>
    <property type="match status" value="1"/>
</dbReference>
<dbReference type="InterPro" id="IPR004143">
    <property type="entry name" value="BPL_LPL_catalytic"/>
</dbReference>
<dbReference type="PANTHER" id="PTHR12835:SF5">
    <property type="entry name" value="BIOTIN--PROTEIN LIGASE"/>
    <property type="match status" value="1"/>
</dbReference>
<dbReference type="Gene3D" id="3.30.930.10">
    <property type="entry name" value="Bira Bifunctional Protein, Domain 2"/>
    <property type="match status" value="1"/>
</dbReference>
<evidence type="ECO:0000256" key="3">
    <source>
        <dbReference type="ARBA" id="ARBA00024227"/>
    </source>
</evidence>